<dbReference type="Gene3D" id="3.40.50.12370">
    <property type="match status" value="1"/>
</dbReference>
<dbReference type="SUPFAM" id="SSF52402">
    <property type="entry name" value="Adenine nucleotide alpha hydrolases-like"/>
    <property type="match status" value="2"/>
</dbReference>
<feature type="domain" description="UspA" evidence="2">
    <location>
        <begin position="160"/>
        <end position="277"/>
    </location>
</feature>
<organism evidence="3 4">
    <name type="scientific">Solidesulfovibrio carbinolicus</name>
    <dbReference type="NCBI Taxonomy" id="296842"/>
    <lineage>
        <taxon>Bacteria</taxon>
        <taxon>Pseudomonadati</taxon>
        <taxon>Thermodesulfobacteriota</taxon>
        <taxon>Desulfovibrionia</taxon>
        <taxon>Desulfovibrionales</taxon>
        <taxon>Desulfovibrionaceae</taxon>
        <taxon>Solidesulfovibrio</taxon>
    </lineage>
</organism>
<dbReference type="Proteomes" id="UP000293296">
    <property type="component" value="Chromosome"/>
</dbReference>
<dbReference type="InterPro" id="IPR006016">
    <property type="entry name" value="UspA"/>
</dbReference>
<sequence length="289" mass="32542">MDKHLLVTVSDEYHTSQSLRFVHHFFTNRSELKLTLFYVVPRKPDWRLDPIDLEANPEAIVHIEHDKAVHGVPAMAKAKEWLRSMGFGDDQVAVKFSNGKLGTVKEIVRESEEGLYDAAVLGRRGLSWFEEMVTDSISHRILWESLTFPIWICRNPEKGRKNVLVCVDGSEECMRVADHAGFMVRNEPDHNITLLHVCSDDRCIDAEQIFGRALAEIKANGVDDSRIAIKVMTSANPARTILAEANEGKYAAVAIGRTSHKPSSLEHIFATTSLKILRGIDRAALWLCK</sequence>
<proteinExistence type="inferred from homology"/>
<name>A0A4P6HHC7_9BACT</name>
<accession>A0A4P6HHC7</accession>
<dbReference type="EMBL" id="CP026538">
    <property type="protein sequence ID" value="QAZ65886.1"/>
    <property type="molecule type" value="Genomic_DNA"/>
</dbReference>
<evidence type="ECO:0000313" key="4">
    <source>
        <dbReference type="Proteomes" id="UP000293296"/>
    </source>
</evidence>
<comment type="similarity">
    <text evidence="1">Belongs to the universal stress protein A family.</text>
</comment>
<gene>
    <name evidence="3" type="ORF">C3Y92_00975</name>
</gene>
<reference evidence="3 4" key="1">
    <citation type="submission" date="2018-02" db="EMBL/GenBank/DDBJ databases">
        <title>Genome sequence of Desulfovibrio carbinolicus DSM 3852.</title>
        <authorList>
            <person name="Wilbanks E."/>
            <person name="Skennerton C.T."/>
            <person name="Orphan V.J."/>
        </authorList>
    </citation>
    <scope>NUCLEOTIDE SEQUENCE [LARGE SCALE GENOMIC DNA]</scope>
    <source>
        <strain evidence="3 4">DSM 3852</strain>
    </source>
</reference>
<protein>
    <submittedName>
        <fullName evidence="3">Universal stress protein UspA</fullName>
    </submittedName>
</protein>
<evidence type="ECO:0000259" key="2">
    <source>
        <dbReference type="Pfam" id="PF00582"/>
    </source>
</evidence>
<dbReference type="PANTHER" id="PTHR46268:SF6">
    <property type="entry name" value="UNIVERSAL STRESS PROTEIN UP12"/>
    <property type="match status" value="1"/>
</dbReference>
<dbReference type="KEGG" id="dcb:C3Y92_00975"/>
<evidence type="ECO:0000256" key="1">
    <source>
        <dbReference type="ARBA" id="ARBA00008791"/>
    </source>
</evidence>
<evidence type="ECO:0000313" key="3">
    <source>
        <dbReference type="EMBL" id="QAZ65886.1"/>
    </source>
</evidence>
<dbReference type="PANTHER" id="PTHR46268">
    <property type="entry name" value="STRESS RESPONSE PROTEIN NHAX"/>
    <property type="match status" value="1"/>
</dbReference>
<dbReference type="OrthoDB" id="5430193at2"/>
<dbReference type="RefSeq" id="WP_129348633.1">
    <property type="nucleotide sequence ID" value="NZ_CP026538.1"/>
</dbReference>
<dbReference type="CDD" id="cd00293">
    <property type="entry name" value="USP-like"/>
    <property type="match status" value="2"/>
</dbReference>
<dbReference type="Pfam" id="PF00582">
    <property type="entry name" value="Usp"/>
    <property type="match status" value="1"/>
</dbReference>
<keyword evidence="4" id="KW-1185">Reference proteome</keyword>
<dbReference type="AlphaFoldDB" id="A0A4P6HHC7"/>